<dbReference type="AlphaFoldDB" id="A0A5N4AQT9"/>
<dbReference type="Pfam" id="PF01395">
    <property type="entry name" value="PBP_GOBP"/>
    <property type="match status" value="1"/>
</dbReference>
<protein>
    <submittedName>
        <fullName evidence="3">Uncharacterized protein</fullName>
    </submittedName>
</protein>
<feature type="chain" id="PRO_5024396822" evidence="2">
    <location>
        <begin position="17"/>
        <end position="147"/>
    </location>
</feature>
<dbReference type="PANTHER" id="PTHR11857">
    <property type="entry name" value="ODORANT BINDING PROTEIN-RELATED"/>
    <property type="match status" value="1"/>
</dbReference>
<dbReference type="OrthoDB" id="6595846at2759"/>
<keyword evidence="1 2" id="KW-0732">Signal</keyword>
<dbReference type="GO" id="GO:0005615">
    <property type="term" value="C:extracellular space"/>
    <property type="evidence" value="ECO:0007669"/>
    <property type="project" value="TreeGrafter"/>
</dbReference>
<dbReference type="SUPFAM" id="SSF47565">
    <property type="entry name" value="Insect pheromone/odorant-binding proteins"/>
    <property type="match status" value="1"/>
</dbReference>
<dbReference type="GO" id="GO:0005549">
    <property type="term" value="F:odorant binding"/>
    <property type="evidence" value="ECO:0007669"/>
    <property type="project" value="InterPro"/>
</dbReference>
<dbReference type="Proteomes" id="UP000327044">
    <property type="component" value="Unassembled WGS sequence"/>
</dbReference>
<dbReference type="EMBL" id="VVIM01000005">
    <property type="protein sequence ID" value="KAB0799633.1"/>
    <property type="molecule type" value="Genomic_DNA"/>
</dbReference>
<dbReference type="InParanoid" id="A0A5N4AQT9"/>
<dbReference type="InterPro" id="IPR006170">
    <property type="entry name" value="PBP/GOBP"/>
</dbReference>
<evidence type="ECO:0000313" key="4">
    <source>
        <dbReference type="Proteomes" id="UP000327044"/>
    </source>
</evidence>
<dbReference type="Gene3D" id="1.10.238.20">
    <property type="entry name" value="Pheromone/general odorant binding protein domain"/>
    <property type="match status" value="1"/>
</dbReference>
<feature type="signal peptide" evidence="2">
    <location>
        <begin position="1"/>
        <end position="16"/>
    </location>
</feature>
<gene>
    <name evidence="3" type="ORF">PPYR_07513</name>
</gene>
<comment type="caution">
    <text evidence="3">The sequence shown here is derived from an EMBL/GenBank/DDBJ whole genome shotgun (WGS) entry which is preliminary data.</text>
</comment>
<proteinExistence type="predicted"/>
<accession>A0A5N4AQT9</accession>
<organism evidence="3 4">
    <name type="scientific">Photinus pyralis</name>
    <name type="common">Common eastern firefly</name>
    <name type="synonym">Lampyris pyralis</name>
    <dbReference type="NCBI Taxonomy" id="7054"/>
    <lineage>
        <taxon>Eukaryota</taxon>
        <taxon>Metazoa</taxon>
        <taxon>Ecdysozoa</taxon>
        <taxon>Arthropoda</taxon>
        <taxon>Hexapoda</taxon>
        <taxon>Insecta</taxon>
        <taxon>Pterygota</taxon>
        <taxon>Neoptera</taxon>
        <taxon>Endopterygota</taxon>
        <taxon>Coleoptera</taxon>
        <taxon>Polyphaga</taxon>
        <taxon>Elateriformia</taxon>
        <taxon>Elateroidea</taxon>
        <taxon>Lampyridae</taxon>
        <taxon>Lampyrinae</taxon>
        <taxon>Photinus</taxon>
    </lineage>
</organism>
<evidence type="ECO:0000256" key="2">
    <source>
        <dbReference type="SAM" id="SignalP"/>
    </source>
</evidence>
<keyword evidence="4" id="KW-1185">Reference proteome</keyword>
<reference evidence="3 4" key="1">
    <citation type="journal article" date="2018" name="Elife">
        <title>Firefly genomes illuminate parallel origins of bioluminescence in beetles.</title>
        <authorList>
            <person name="Fallon T.R."/>
            <person name="Lower S.E."/>
            <person name="Chang C.H."/>
            <person name="Bessho-Uehara M."/>
            <person name="Martin G.J."/>
            <person name="Bewick A.J."/>
            <person name="Behringer M."/>
            <person name="Debat H.J."/>
            <person name="Wong I."/>
            <person name="Day J.C."/>
            <person name="Suvorov A."/>
            <person name="Silva C.J."/>
            <person name="Stanger-Hall K.F."/>
            <person name="Hall D.W."/>
            <person name="Schmitz R.J."/>
            <person name="Nelson D.R."/>
            <person name="Lewis S.M."/>
            <person name="Shigenobu S."/>
            <person name="Bybee S.M."/>
            <person name="Larracuente A.M."/>
            <person name="Oba Y."/>
            <person name="Weng J.K."/>
        </authorList>
    </citation>
    <scope>NUCLEOTIDE SEQUENCE [LARGE SCALE GENOMIC DNA]</scope>
    <source>
        <strain evidence="3">1611_PpyrPB1</strain>
        <tissue evidence="3">Whole body</tissue>
    </source>
</reference>
<dbReference type="FunCoup" id="A0A5N4AQT9">
    <property type="interactions" value="95"/>
</dbReference>
<dbReference type="PANTHER" id="PTHR11857:SF42">
    <property type="entry name" value="GENERAL ODORANT-BINDING PROTEIN 19D-RELATED"/>
    <property type="match status" value="1"/>
</dbReference>
<dbReference type="SMART" id="SM00708">
    <property type="entry name" value="PhBP"/>
    <property type="match status" value="1"/>
</dbReference>
<dbReference type="GO" id="GO:0007608">
    <property type="term" value="P:sensory perception of smell"/>
    <property type="evidence" value="ECO:0007669"/>
    <property type="project" value="TreeGrafter"/>
</dbReference>
<dbReference type="InterPro" id="IPR036728">
    <property type="entry name" value="PBP_GOBP_sf"/>
</dbReference>
<dbReference type="CDD" id="cd23992">
    <property type="entry name" value="PBP_GOBP"/>
    <property type="match status" value="1"/>
</dbReference>
<sequence>MKSLIILPFLLSAIFCLNPQMEEMIRTRVKENGLICMSKIGATDGDVAPLVNHQVPTTEAGKCFLACMYKTEGFIGADGSINREGSLAAIEPMKDMDQDYYLKVKQVMENCLDKISNGDNECETAVIVHQCVLAEKENVGLPAIEMD</sequence>
<evidence type="ECO:0000313" key="3">
    <source>
        <dbReference type="EMBL" id="KAB0799633.1"/>
    </source>
</evidence>
<evidence type="ECO:0000256" key="1">
    <source>
        <dbReference type="ARBA" id="ARBA00022729"/>
    </source>
</evidence>
<name>A0A5N4AQT9_PHOPY</name>